<evidence type="ECO:0000313" key="6">
    <source>
        <dbReference type="Proteomes" id="UP001179952"/>
    </source>
</evidence>
<evidence type="ECO:0008006" key="7">
    <source>
        <dbReference type="Google" id="ProtNLM"/>
    </source>
</evidence>
<protein>
    <recommendedName>
        <fullName evidence="7">Mur ligase central domain-containing protein</fullName>
    </recommendedName>
</protein>
<reference evidence="5" key="1">
    <citation type="journal article" date="2023" name="Nat. Commun.">
        <title>Diploid and tetraploid genomes of Acorus and the evolution of monocots.</title>
        <authorList>
            <person name="Ma L."/>
            <person name="Liu K.W."/>
            <person name="Li Z."/>
            <person name="Hsiao Y.Y."/>
            <person name="Qi Y."/>
            <person name="Fu T."/>
            <person name="Tang G.D."/>
            <person name="Zhang D."/>
            <person name="Sun W.H."/>
            <person name="Liu D.K."/>
            <person name="Li Y."/>
            <person name="Chen G.Z."/>
            <person name="Liu X.D."/>
            <person name="Liao X.Y."/>
            <person name="Jiang Y.T."/>
            <person name="Yu X."/>
            <person name="Hao Y."/>
            <person name="Huang J."/>
            <person name="Zhao X.W."/>
            <person name="Ke S."/>
            <person name="Chen Y.Y."/>
            <person name="Wu W.L."/>
            <person name="Hsu J.L."/>
            <person name="Lin Y.F."/>
            <person name="Huang M.D."/>
            <person name="Li C.Y."/>
            <person name="Huang L."/>
            <person name="Wang Z.W."/>
            <person name="Zhao X."/>
            <person name="Zhong W.Y."/>
            <person name="Peng D.H."/>
            <person name="Ahmad S."/>
            <person name="Lan S."/>
            <person name="Zhang J.S."/>
            <person name="Tsai W.C."/>
            <person name="Van de Peer Y."/>
            <person name="Liu Z.J."/>
        </authorList>
    </citation>
    <scope>NUCLEOTIDE SEQUENCE</scope>
    <source>
        <strain evidence="5">SCP</strain>
    </source>
</reference>
<dbReference type="InterPro" id="IPR036565">
    <property type="entry name" value="Mur-like_cat_sf"/>
</dbReference>
<keyword evidence="4" id="KW-0067">ATP-binding</keyword>
<proteinExistence type="inferred from homology"/>
<dbReference type="GO" id="GO:0005829">
    <property type="term" value="C:cytosol"/>
    <property type="evidence" value="ECO:0007669"/>
    <property type="project" value="TreeGrafter"/>
</dbReference>
<evidence type="ECO:0000313" key="5">
    <source>
        <dbReference type="EMBL" id="KAK1256984.1"/>
    </source>
</evidence>
<evidence type="ECO:0000256" key="4">
    <source>
        <dbReference type="ARBA" id="ARBA00022840"/>
    </source>
</evidence>
<dbReference type="SUPFAM" id="SSF53623">
    <property type="entry name" value="MurD-like peptide ligases, catalytic domain"/>
    <property type="match status" value="1"/>
</dbReference>
<dbReference type="Proteomes" id="UP001179952">
    <property type="component" value="Unassembled WGS sequence"/>
</dbReference>
<keyword evidence="2" id="KW-0436">Ligase</keyword>
<dbReference type="PANTHER" id="PTHR11136">
    <property type="entry name" value="FOLYLPOLYGLUTAMATE SYNTHASE-RELATED"/>
    <property type="match status" value="1"/>
</dbReference>
<reference evidence="5" key="2">
    <citation type="submission" date="2023-06" db="EMBL/GenBank/DDBJ databases">
        <authorList>
            <person name="Ma L."/>
            <person name="Liu K.-W."/>
            <person name="Li Z."/>
            <person name="Hsiao Y.-Y."/>
            <person name="Qi Y."/>
            <person name="Fu T."/>
            <person name="Tang G."/>
            <person name="Zhang D."/>
            <person name="Sun W.-H."/>
            <person name="Liu D.-K."/>
            <person name="Li Y."/>
            <person name="Chen G.-Z."/>
            <person name="Liu X.-D."/>
            <person name="Liao X.-Y."/>
            <person name="Jiang Y.-T."/>
            <person name="Yu X."/>
            <person name="Hao Y."/>
            <person name="Huang J."/>
            <person name="Zhao X.-W."/>
            <person name="Ke S."/>
            <person name="Chen Y.-Y."/>
            <person name="Wu W.-L."/>
            <person name="Hsu J.-L."/>
            <person name="Lin Y.-F."/>
            <person name="Huang M.-D."/>
            <person name="Li C.-Y."/>
            <person name="Huang L."/>
            <person name="Wang Z.-W."/>
            <person name="Zhao X."/>
            <person name="Zhong W.-Y."/>
            <person name="Peng D.-H."/>
            <person name="Ahmad S."/>
            <person name="Lan S."/>
            <person name="Zhang J.-S."/>
            <person name="Tsai W.-C."/>
            <person name="Van De Peer Y."/>
            <person name="Liu Z.-J."/>
        </authorList>
    </citation>
    <scope>NUCLEOTIDE SEQUENCE</scope>
    <source>
        <strain evidence="5">SCP</strain>
        <tissue evidence="5">Leaves</tissue>
    </source>
</reference>
<dbReference type="GO" id="GO:0005524">
    <property type="term" value="F:ATP binding"/>
    <property type="evidence" value="ECO:0007669"/>
    <property type="project" value="UniProtKB-KW"/>
</dbReference>
<dbReference type="InterPro" id="IPR001645">
    <property type="entry name" value="Folylpolyglutamate_synth"/>
</dbReference>
<sequence>MTKDSDLKELHRARRRYQRKREHLCVCRSMFRQYSEQNGFPKIVGMYTSPHVQHVRDRIRVNLDDISEEDFVSSFTDVWDKLPQIPTPELDTPEILALLFLIALNHFVKIKADVVICEAHHGREYDATNAVPHTAVSVITSISNDHEELLAWHKGGIFKENTPAFAVLPPVDSVRKVLVERAAEKKTVLDFVPVTEHAILGVERTAAQRENFILARAAFLAWLGRHGEVDNDGLQKLSTSGLQPQWSQKFRELTAGRFQELEDQVDPHVRWFIDGAHNEGGVDYGIRWYMERAKNGTSVCEAQSQLLF</sequence>
<comment type="similarity">
    <text evidence="1">Belongs to the folylpolyglutamate synthase family.</text>
</comment>
<evidence type="ECO:0000256" key="3">
    <source>
        <dbReference type="ARBA" id="ARBA00022741"/>
    </source>
</evidence>
<dbReference type="EMBL" id="JAUJYN010000067">
    <property type="protein sequence ID" value="KAK1256984.1"/>
    <property type="molecule type" value="Genomic_DNA"/>
</dbReference>
<keyword evidence="3" id="KW-0547">Nucleotide-binding</keyword>
<dbReference type="GO" id="GO:0005739">
    <property type="term" value="C:mitochondrion"/>
    <property type="evidence" value="ECO:0007669"/>
    <property type="project" value="TreeGrafter"/>
</dbReference>
<dbReference type="PANTHER" id="PTHR11136:SF5">
    <property type="entry name" value="FOLYLPOLYGLUTAMATE SYNTHASE, MITOCHONDRIAL"/>
    <property type="match status" value="1"/>
</dbReference>
<evidence type="ECO:0000256" key="2">
    <source>
        <dbReference type="ARBA" id="ARBA00022598"/>
    </source>
</evidence>
<gene>
    <name evidence="5" type="ORF">QJS04_geneDACA025019</name>
</gene>
<accession>A0AAV8ZYK9</accession>
<evidence type="ECO:0000256" key="1">
    <source>
        <dbReference type="ARBA" id="ARBA00008276"/>
    </source>
</evidence>
<dbReference type="AlphaFoldDB" id="A0AAV8ZYK9"/>
<dbReference type="GO" id="GO:0004326">
    <property type="term" value="F:tetrahydrofolylpolyglutamate synthase activity"/>
    <property type="evidence" value="ECO:0007669"/>
    <property type="project" value="InterPro"/>
</dbReference>
<keyword evidence="6" id="KW-1185">Reference proteome</keyword>
<name>A0AAV8ZYK9_ACOGR</name>
<organism evidence="5 6">
    <name type="scientific">Acorus gramineus</name>
    <name type="common">Dwarf sweet flag</name>
    <dbReference type="NCBI Taxonomy" id="55184"/>
    <lineage>
        <taxon>Eukaryota</taxon>
        <taxon>Viridiplantae</taxon>
        <taxon>Streptophyta</taxon>
        <taxon>Embryophyta</taxon>
        <taxon>Tracheophyta</taxon>
        <taxon>Spermatophyta</taxon>
        <taxon>Magnoliopsida</taxon>
        <taxon>Liliopsida</taxon>
        <taxon>Acoraceae</taxon>
        <taxon>Acorus</taxon>
    </lineage>
</organism>
<comment type="caution">
    <text evidence="5">The sequence shown here is derived from an EMBL/GenBank/DDBJ whole genome shotgun (WGS) entry which is preliminary data.</text>
</comment>
<dbReference type="Gene3D" id="3.40.1190.10">
    <property type="entry name" value="Mur-like, catalytic domain"/>
    <property type="match status" value="1"/>
</dbReference>